<protein>
    <recommendedName>
        <fullName evidence="6">tRNA-specific adenosine deaminase</fullName>
        <ecNumber evidence="6">3.5.4.33</ecNumber>
    </recommendedName>
</protein>
<dbReference type="PROSITE" id="PS51747">
    <property type="entry name" value="CYT_DCMP_DEAMINASES_2"/>
    <property type="match status" value="1"/>
</dbReference>
<dbReference type="InterPro" id="IPR016193">
    <property type="entry name" value="Cytidine_deaminase-like"/>
</dbReference>
<evidence type="ECO:0000259" key="7">
    <source>
        <dbReference type="PROSITE" id="PS51747"/>
    </source>
</evidence>
<evidence type="ECO:0000256" key="4">
    <source>
        <dbReference type="ARBA" id="ARBA00022833"/>
    </source>
</evidence>
<evidence type="ECO:0000256" key="5">
    <source>
        <dbReference type="ARBA" id="ARBA00048045"/>
    </source>
</evidence>
<dbReference type="CDD" id="cd01285">
    <property type="entry name" value="nucleoside_deaminase"/>
    <property type="match status" value="1"/>
</dbReference>
<dbReference type="Proteomes" id="UP000242753">
    <property type="component" value="Chromosome I"/>
</dbReference>
<evidence type="ECO:0000313" key="9">
    <source>
        <dbReference type="Proteomes" id="UP000242753"/>
    </source>
</evidence>
<keyword evidence="3 6" id="KW-0378">Hydrolase</keyword>
<comment type="cofactor">
    <cofactor evidence="6">
        <name>Zn(2+)</name>
        <dbReference type="ChEBI" id="CHEBI:29105"/>
    </cofactor>
    <text evidence="6">Binds 1 zinc ion per subunit.</text>
</comment>
<reference evidence="9" key="1">
    <citation type="submission" date="2015-01" db="EMBL/GenBank/DDBJ databases">
        <authorList>
            <person name="Manzano-Marin A."/>
            <person name="Manzano-Marin A."/>
        </authorList>
    </citation>
    <scope>NUCLEOTIDE SEQUENCE [LARGE SCALE GENOMIC DNA]</scope>
    <source>
        <strain evidence="9">obscurior</strain>
    </source>
</reference>
<dbReference type="STRING" id="1594731.WEOB_324"/>
<dbReference type="GO" id="GO:0052717">
    <property type="term" value="F:tRNA-specific adenosine-34 deaminase activity"/>
    <property type="evidence" value="ECO:0007669"/>
    <property type="project" value="UniProtKB-UniRule"/>
</dbReference>
<keyword evidence="2 6" id="KW-0479">Metal-binding</keyword>
<keyword evidence="4 6" id="KW-0862">Zinc</keyword>
<dbReference type="InterPro" id="IPR058535">
    <property type="entry name" value="MafB19-deam"/>
</dbReference>
<sequence length="164" mass="18819">MKMNILCSDEFWMYRAIRLAYYAEYEGEVPVGSIITLNNEVIGEGWNCSIKNSDPSSHAEIVSLRQGGKYINNYRLLQTTMYVTLEPCIMCMGAIIHARVERLVFGAENSKKNGVVKILLSLSNILEINHNINITSGVLEKLCSLQLKNFFRQIRCKIKTIFYW</sequence>
<proteinExistence type="inferred from homology"/>
<accession>A0A0H5BWY2</accession>
<comment type="subunit">
    <text evidence="6">Homodimer.</text>
</comment>
<dbReference type="KEGG" id="wca:WEOB_324"/>
<dbReference type="NCBIfam" id="NF008113">
    <property type="entry name" value="PRK10860.1"/>
    <property type="match status" value="1"/>
</dbReference>
<evidence type="ECO:0000313" key="8">
    <source>
        <dbReference type="EMBL" id="CEN32260.1"/>
    </source>
</evidence>
<dbReference type="AlphaFoldDB" id="A0A0H5BWY2"/>
<dbReference type="PANTHER" id="PTHR11079">
    <property type="entry name" value="CYTOSINE DEAMINASE FAMILY MEMBER"/>
    <property type="match status" value="1"/>
</dbReference>
<dbReference type="InterPro" id="IPR002125">
    <property type="entry name" value="CMP_dCMP_dom"/>
</dbReference>
<evidence type="ECO:0000256" key="1">
    <source>
        <dbReference type="ARBA" id="ARBA00022694"/>
    </source>
</evidence>
<evidence type="ECO:0000256" key="6">
    <source>
        <dbReference type="HAMAP-Rule" id="MF_00972"/>
    </source>
</evidence>
<dbReference type="PATRIC" id="fig|1594731.3.peg.301"/>
<dbReference type="InterPro" id="IPR028883">
    <property type="entry name" value="tRNA_aden_deaminase"/>
</dbReference>
<dbReference type="SUPFAM" id="SSF53927">
    <property type="entry name" value="Cytidine deaminase-like"/>
    <property type="match status" value="1"/>
</dbReference>
<comment type="function">
    <text evidence="6">Catalyzes the deamination of adenosine to inosine at the wobble position 34 of tRNA(Arg2).</text>
</comment>
<gene>
    <name evidence="6 8" type="primary">tadA</name>
    <name evidence="8" type="ORF">WEOB_324</name>
</gene>
<name>A0A0H5BWY2_9ENTR</name>
<feature type="active site" description="Proton donor" evidence="6">
    <location>
        <position position="60"/>
    </location>
</feature>
<evidence type="ECO:0000256" key="3">
    <source>
        <dbReference type="ARBA" id="ARBA00022801"/>
    </source>
</evidence>
<dbReference type="Gene3D" id="3.40.140.10">
    <property type="entry name" value="Cytidine Deaminase, domain 2"/>
    <property type="match status" value="1"/>
</dbReference>
<keyword evidence="9" id="KW-1185">Reference proteome</keyword>
<dbReference type="EC" id="3.5.4.33" evidence="6"/>
<dbReference type="GO" id="GO:0008270">
    <property type="term" value="F:zinc ion binding"/>
    <property type="evidence" value="ECO:0007669"/>
    <property type="project" value="UniProtKB-UniRule"/>
</dbReference>
<dbReference type="Pfam" id="PF14437">
    <property type="entry name" value="MafB19-deam"/>
    <property type="match status" value="1"/>
</dbReference>
<feature type="binding site" evidence="6">
    <location>
        <position position="88"/>
    </location>
    <ligand>
        <name>Zn(2+)</name>
        <dbReference type="ChEBI" id="CHEBI:29105"/>
        <note>catalytic</note>
    </ligand>
</feature>
<dbReference type="PANTHER" id="PTHR11079:SF202">
    <property type="entry name" value="TRNA-SPECIFIC ADENOSINE DEAMINASE"/>
    <property type="match status" value="1"/>
</dbReference>
<evidence type="ECO:0000256" key="2">
    <source>
        <dbReference type="ARBA" id="ARBA00022723"/>
    </source>
</evidence>
<keyword evidence="1 6" id="KW-0819">tRNA processing</keyword>
<feature type="binding site" evidence="6">
    <location>
        <position position="58"/>
    </location>
    <ligand>
        <name>Zn(2+)</name>
        <dbReference type="ChEBI" id="CHEBI:29105"/>
        <note>catalytic</note>
    </ligand>
</feature>
<dbReference type="GO" id="GO:0002100">
    <property type="term" value="P:tRNA wobble adenosine to inosine editing"/>
    <property type="evidence" value="ECO:0007669"/>
    <property type="project" value="UniProtKB-UniRule"/>
</dbReference>
<feature type="binding site" evidence="6">
    <location>
        <position position="91"/>
    </location>
    <ligand>
        <name>Zn(2+)</name>
        <dbReference type="ChEBI" id="CHEBI:29105"/>
        <note>catalytic</note>
    </ligand>
</feature>
<feature type="domain" description="CMP/dCMP-type deaminase" evidence="7">
    <location>
        <begin position="7"/>
        <end position="127"/>
    </location>
</feature>
<dbReference type="EMBL" id="LN774881">
    <property type="protein sequence ID" value="CEN32260.1"/>
    <property type="molecule type" value="Genomic_DNA"/>
</dbReference>
<comment type="catalytic activity">
    <reaction evidence="5 6">
        <text>adenosine(34) in tRNA + H2O + H(+) = inosine(34) in tRNA + NH4(+)</text>
        <dbReference type="Rhea" id="RHEA:43168"/>
        <dbReference type="Rhea" id="RHEA-COMP:10373"/>
        <dbReference type="Rhea" id="RHEA-COMP:10374"/>
        <dbReference type="ChEBI" id="CHEBI:15377"/>
        <dbReference type="ChEBI" id="CHEBI:15378"/>
        <dbReference type="ChEBI" id="CHEBI:28938"/>
        <dbReference type="ChEBI" id="CHEBI:74411"/>
        <dbReference type="ChEBI" id="CHEBI:82852"/>
        <dbReference type="EC" id="3.5.4.33"/>
    </reaction>
</comment>
<comment type="similarity">
    <text evidence="6">Belongs to the cytidine and deoxycytidylate deaminase family.</text>
</comment>
<organism evidence="8 9">
    <name type="scientific">Candidatus Westeberhardia cardiocondylae</name>
    <dbReference type="NCBI Taxonomy" id="1594731"/>
    <lineage>
        <taxon>Bacteria</taxon>
        <taxon>Pseudomonadati</taxon>
        <taxon>Pseudomonadota</taxon>
        <taxon>Gammaproteobacteria</taxon>
        <taxon>Enterobacterales</taxon>
        <taxon>Enterobacteriaceae</taxon>
        <taxon>ant endosymbionts</taxon>
        <taxon>Candidatus Westeberhardia</taxon>
    </lineage>
</organism>
<dbReference type="HAMAP" id="MF_00972">
    <property type="entry name" value="tRNA_aden_deaminase"/>
    <property type="match status" value="1"/>
</dbReference>